<dbReference type="Proteomes" id="UP000177698">
    <property type="component" value="Unassembled WGS sequence"/>
</dbReference>
<dbReference type="STRING" id="1802056.A2954_00270"/>
<evidence type="ECO:0008006" key="8">
    <source>
        <dbReference type="Google" id="ProtNLM"/>
    </source>
</evidence>
<dbReference type="InterPro" id="IPR006439">
    <property type="entry name" value="HAD-SF_hydro_IA"/>
</dbReference>
<dbReference type="PANTHER" id="PTHR46193:SF18">
    <property type="entry name" value="HEXITOL PHOSPHATASE B"/>
    <property type="match status" value="1"/>
</dbReference>
<evidence type="ECO:0000256" key="5">
    <source>
        <dbReference type="ARBA" id="ARBA00023277"/>
    </source>
</evidence>
<dbReference type="GO" id="GO:0016787">
    <property type="term" value="F:hydrolase activity"/>
    <property type="evidence" value="ECO:0007669"/>
    <property type="project" value="UniProtKB-KW"/>
</dbReference>
<sequence length="172" mass="19540">MMGRSAKENIKAHLDPNIADKKMKQELNDQLTFIRKNYRKYIEIVPGILNFLKKLKKAKIRAALATSSRRETTDLFLDTLKLREYFNSITTSDDVTKAKPDPEIYLKAAKNLRVKPADSVVFEDSYSGIEAAKRAGMKVVLVTTSLTKKEISNVDLSIKDFTKISISDLRKI</sequence>
<dbReference type="Pfam" id="PF13419">
    <property type="entry name" value="HAD_2"/>
    <property type="match status" value="1"/>
</dbReference>
<dbReference type="GO" id="GO:0046872">
    <property type="term" value="F:metal ion binding"/>
    <property type="evidence" value="ECO:0007669"/>
    <property type="project" value="UniProtKB-KW"/>
</dbReference>
<dbReference type="CDD" id="cd07505">
    <property type="entry name" value="HAD_BPGM-like"/>
    <property type="match status" value="1"/>
</dbReference>
<evidence type="ECO:0000313" key="6">
    <source>
        <dbReference type="EMBL" id="OGK40599.1"/>
    </source>
</evidence>
<keyword evidence="3" id="KW-0378">Hydrolase</keyword>
<evidence type="ECO:0000313" key="7">
    <source>
        <dbReference type="Proteomes" id="UP000177698"/>
    </source>
</evidence>
<evidence type="ECO:0000256" key="2">
    <source>
        <dbReference type="ARBA" id="ARBA00022723"/>
    </source>
</evidence>
<evidence type="ECO:0000256" key="3">
    <source>
        <dbReference type="ARBA" id="ARBA00022801"/>
    </source>
</evidence>
<dbReference type="EMBL" id="MGAG01000023">
    <property type="protein sequence ID" value="OGK40599.1"/>
    <property type="molecule type" value="Genomic_DNA"/>
</dbReference>
<keyword evidence="2" id="KW-0479">Metal-binding</keyword>
<dbReference type="Gene3D" id="3.40.50.1000">
    <property type="entry name" value="HAD superfamily/HAD-like"/>
    <property type="match status" value="1"/>
</dbReference>
<dbReference type="NCBIfam" id="TIGR01549">
    <property type="entry name" value="HAD-SF-IA-v1"/>
    <property type="match status" value="1"/>
</dbReference>
<dbReference type="InterPro" id="IPR036412">
    <property type="entry name" value="HAD-like_sf"/>
</dbReference>
<dbReference type="SUPFAM" id="SSF56784">
    <property type="entry name" value="HAD-like"/>
    <property type="match status" value="1"/>
</dbReference>
<dbReference type="InterPro" id="IPR041492">
    <property type="entry name" value="HAD_2"/>
</dbReference>
<dbReference type="PRINTS" id="PR00413">
    <property type="entry name" value="HADHALOGNASE"/>
</dbReference>
<dbReference type="PANTHER" id="PTHR46193">
    <property type="entry name" value="6-PHOSPHOGLUCONATE PHOSPHATASE"/>
    <property type="match status" value="1"/>
</dbReference>
<reference evidence="6 7" key="1">
    <citation type="journal article" date="2016" name="Nat. Commun.">
        <title>Thousands of microbial genomes shed light on interconnected biogeochemical processes in an aquifer system.</title>
        <authorList>
            <person name="Anantharaman K."/>
            <person name="Brown C.T."/>
            <person name="Hug L.A."/>
            <person name="Sharon I."/>
            <person name="Castelle C.J."/>
            <person name="Probst A.J."/>
            <person name="Thomas B.C."/>
            <person name="Singh A."/>
            <person name="Wilkins M.J."/>
            <person name="Karaoz U."/>
            <person name="Brodie E.L."/>
            <person name="Williams K.H."/>
            <person name="Hubbard S.S."/>
            <person name="Banfield J.F."/>
        </authorList>
    </citation>
    <scope>NUCLEOTIDE SEQUENCE [LARGE SCALE GENOMIC DNA]</scope>
</reference>
<comment type="similarity">
    <text evidence="1">Belongs to the HAD-like hydrolase superfamily. CbbY/CbbZ/Gph/YieH family.</text>
</comment>
<dbReference type="AlphaFoldDB" id="A0A1F7IB72"/>
<dbReference type="InterPro" id="IPR023214">
    <property type="entry name" value="HAD_sf"/>
</dbReference>
<accession>A0A1F7IB72</accession>
<organism evidence="6 7">
    <name type="scientific">Candidatus Roizmanbacteria bacterium RIFCSPLOWO2_01_FULL_37_12</name>
    <dbReference type="NCBI Taxonomy" id="1802056"/>
    <lineage>
        <taxon>Bacteria</taxon>
        <taxon>Candidatus Roizmaniibacteriota</taxon>
    </lineage>
</organism>
<proteinExistence type="inferred from homology"/>
<name>A0A1F7IB72_9BACT</name>
<comment type="caution">
    <text evidence="6">The sequence shown here is derived from an EMBL/GenBank/DDBJ whole genome shotgun (WGS) entry which is preliminary data.</text>
</comment>
<dbReference type="NCBIfam" id="TIGR01509">
    <property type="entry name" value="HAD-SF-IA-v3"/>
    <property type="match status" value="1"/>
</dbReference>
<evidence type="ECO:0000256" key="1">
    <source>
        <dbReference type="ARBA" id="ARBA00006171"/>
    </source>
</evidence>
<keyword evidence="5" id="KW-0119">Carbohydrate metabolism</keyword>
<dbReference type="InterPro" id="IPR051600">
    <property type="entry name" value="Beta-PGM-like"/>
</dbReference>
<dbReference type="FunFam" id="3.40.50.1000:FF:000036">
    <property type="entry name" value="HAD family hydrolase"/>
    <property type="match status" value="1"/>
</dbReference>
<evidence type="ECO:0000256" key="4">
    <source>
        <dbReference type="ARBA" id="ARBA00022842"/>
    </source>
</evidence>
<gene>
    <name evidence="6" type="ORF">A2954_00270</name>
</gene>
<protein>
    <recommendedName>
        <fullName evidence="8">FCP1 homology domain-containing protein</fullName>
    </recommendedName>
</protein>
<keyword evidence="4" id="KW-0460">Magnesium</keyword>